<reference evidence="1 2" key="1">
    <citation type="submission" date="2016-10" db="EMBL/GenBank/DDBJ databases">
        <authorList>
            <person name="de Groot N.N."/>
        </authorList>
    </citation>
    <scope>NUCLEOTIDE SEQUENCE [LARGE SCALE GENOMIC DNA]</scope>
    <source>
        <strain evidence="1 2">Nl13</strain>
    </source>
</reference>
<dbReference type="Proteomes" id="UP000236751">
    <property type="component" value="Unassembled WGS sequence"/>
</dbReference>
<name>A0A1H5X2H8_NITMU</name>
<evidence type="ECO:0000313" key="1">
    <source>
        <dbReference type="EMBL" id="SEG05981.1"/>
    </source>
</evidence>
<dbReference type="Pfam" id="PF07642">
    <property type="entry name" value="BBP2"/>
    <property type="match status" value="1"/>
</dbReference>
<dbReference type="InterPro" id="IPR011486">
    <property type="entry name" value="BBP2"/>
</dbReference>
<accession>A0A1H5X2H8</accession>
<evidence type="ECO:0000313" key="2">
    <source>
        <dbReference type="Proteomes" id="UP000236751"/>
    </source>
</evidence>
<dbReference type="AlphaFoldDB" id="A0A1H5X2H8"/>
<organism evidence="1 2">
    <name type="scientific">Nitrosospira multiformis (strain ATCC 25196 / NCIMB 11849 / C 71)</name>
    <dbReference type="NCBI Taxonomy" id="323848"/>
    <lineage>
        <taxon>Bacteria</taxon>
        <taxon>Pseudomonadati</taxon>
        <taxon>Pseudomonadota</taxon>
        <taxon>Betaproteobacteria</taxon>
        <taxon>Nitrosomonadales</taxon>
        <taxon>Nitrosomonadaceae</taxon>
        <taxon>Nitrosospira</taxon>
    </lineage>
</organism>
<sequence length="397" mass="44092">MARIAPAIVLFIFRLLIYSFVRAGFYEGQLAGKMKRMVLAAFFLLNASPSAGAGGDLDDRLRSPLTLAAYVEGYYSHDFNEPVNNAKPPFLTSFSKSNQPAVNLAFIKASYATPNIRANFALAAGTYMNTNYAAEPGILGHLYEGNIALRLSGENKLWLEAGVFPSHIGFESATGKNNWTLTRSMAAENTPYFESGVRIDFTSADDKWFLSGLVLNGWQHIKPVDGNTLPAFGTQITYRPSPEITFNSSTFAGSDKPDSHRQMRYFHNFYGIFKLNEELAATVGFDIGVEQKSKHSGSLNTWFNPTVILRYVQTPRTAVAVRAEYYNDKQGVMIASAKPHGFRTWGFSANFDYNITDNLLWRLEARTLLSKDDIFAGKNGTSRDSATFFTTSIVAHF</sequence>
<proteinExistence type="predicted"/>
<dbReference type="EMBL" id="FNVK01000026">
    <property type="protein sequence ID" value="SEG05981.1"/>
    <property type="molecule type" value="Genomic_DNA"/>
</dbReference>
<gene>
    <name evidence="1" type="ORF">SAMN05216403_1269</name>
</gene>
<protein>
    <submittedName>
        <fullName evidence="1">Putative beta-barrel porin-2, OmpL-like. bbp2</fullName>
    </submittedName>
</protein>